<proteinExistence type="predicted"/>
<dbReference type="AlphaFoldDB" id="A0A7T8KH11"/>
<gene>
    <name evidence="1" type="ORF">FKW44_000215</name>
</gene>
<name>A0A7T8KH11_CALRO</name>
<organism evidence="1 2">
    <name type="scientific">Caligus rogercresseyi</name>
    <name type="common">Sea louse</name>
    <dbReference type="NCBI Taxonomy" id="217165"/>
    <lineage>
        <taxon>Eukaryota</taxon>
        <taxon>Metazoa</taxon>
        <taxon>Ecdysozoa</taxon>
        <taxon>Arthropoda</taxon>
        <taxon>Crustacea</taxon>
        <taxon>Multicrustacea</taxon>
        <taxon>Hexanauplia</taxon>
        <taxon>Copepoda</taxon>
        <taxon>Siphonostomatoida</taxon>
        <taxon>Caligidae</taxon>
        <taxon>Caligus</taxon>
    </lineage>
</organism>
<protein>
    <submittedName>
        <fullName evidence="1">Uncharacterized protein</fullName>
    </submittedName>
</protein>
<dbReference type="Proteomes" id="UP000595437">
    <property type="component" value="Chromosome 1"/>
</dbReference>
<feature type="non-terminal residue" evidence="1">
    <location>
        <position position="1"/>
    </location>
</feature>
<evidence type="ECO:0000313" key="1">
    <source>
        <dbReference type="EMBL" id="QQP55770.1"/>
    </source>
</evidence>
<sequence length="83" mass="9153">CGEGIIKAVVVLGLQKRKGRRSDNYKAVNFALLNAKARIASSLTKREYVKPADLRAILLSAAARYTAFSLKIPSLRNNSWTFA</sequence>
<accession>A0A7T8KH11</accession>
<keyword evidence="2" id="KW-1185">Reference proteome</keyword>
<evidence type="ECO:0000313" key="2">
    <source>
        <dbReference type="Proteomes" id="UP000595437"/>
    </source>
</evidence>
<reference evidence="2" key="1">
    <citation type="submission" date="2021-01" db="EMBL/GenBank/DDBJ databases">
        <title>Caligus Genome Assembly.</title>
        <authorList>
            <person name="Gallardo-Escarate C."/>
        </authorList>
    </citation>
    <scope>NUCLEOTIDE SEQUENCE [LARGE SCALE GENOMIC DNA]</scope>
</reference>
<dbReference type="EMBL" id="CP045890">
    <property type="protein sequence ID" value="QQP55770.1"/>
    <property type="molecule type" value="Genomic_DNA"/>
</dbReference>